<dbReference type="OrthoDB" id="9808770at2"/>
<dbReference type="PRINTS" id="PR00035">
    <property type="entry name" value="HTHGNTR"/>
</dbReference>
<sequence>MTKPLLLSLLCAPDPERPDPLAVQLYHDLLAAIRDGRLDGGARLPSSRRAAEELAVSRSTVNTAYDLLRAEGVVAIRQGAAPEVLPAQQPTARPAVTATRTVSERGARLAETPRRSGGSMMAPGQPSEAAFPADDWARQLRRVARRVQGPAFAYGETDGLPALRSILAERLGTDRGLKVDPDQILITPGTQASLALVSHVMADPGDLAALEDPCHLGARIAFGGAGLTPHPVPVDRHGIDPQEVPAAARLLYLTPSNQYPMGVRLTRPHRLALLDWAARSGGTILEDDYDSEFHWRGKEIAALASEARGDEVIYLGSASKALAPGLRLGWLVGPASLMDPLRRAQRNLGMLANIHAQGALAEMMRTGGYRAQLARIARIYEPRGRALAAALAVLPGVEAEPPDGGVQVAARFDDTWSEETAITALREAGFGPNPLSNHCQVVPLKGLVVGFADATPERIAQFIHILKAVRNLPNY</sequence>
<dbReference type="CDD" id="cd07377">
    <property type="entry name" value="WHTH_GntR"/>
    <property type="match status" value="1"/>
</dbReference>
<dbReference type="InterPro" id="IPR036388">
    <property type="entry name" value="WH-like_DNA-bd_sf"/>
</dbReference>
<comment type="caution">
    <text evidence="8">The sequence shown here is derived from an EMBL/GenBank/DDBJ whole genome shotgun (WGS) entry which is preliminary data.</text>
</comment>
<dbReference type="PROSITE" id="PS50949">
    <property type="entry name" value="HTH_GNTR"/>
    <property type="match status" value="1"/>
</dbReference>
<dbReference type="InterPro" id="IPR004839">
    <property type="entry name" value="Aminotransferase_I/II_large"/>
</dbReference>
<dbReference type="CDD" id="cd00609">
    <property type="entry name" value="AAT_like"/>
    <property type="match status" value="1"/>
</dbReference>
<keyword evidence="8" id="KW-0808">Transferase</keyword>
<dbReference type="SUPFAM" id="SSF46785">
    <property type="entry name" value="Winged helix' DNA-binding domain"/>
    <property type="match status" value="1"/>
</dbReference>
<reference evidence="8 9" key="1">
    <citation type="submission" date="2019-06" db="EMBL/GenBank/DDBJ databases">
        <title>Paenimaribius caenipelagi gen. nov., sp. nov., isolated from a tidal flat.</title>
        <authorList>
            <person name="Yoon J.-H."/>
        </authorList>
    </citation>
    <scope>NUCLEOTIDE SEQUENCE [LARGE SCALE GENOMIC DNA]</scope>
    <source>
        <strain evidence="8 9">JBTF-M29</strain>
    </source>
</reference>
<dbReference type="Gene3D" id="3.40.640.10">
    <property type="entry name" value="Type I PLP-dependent aspartate aminotransferase-like (Major domain)"/>
    <property type="match status" value="1"/>
</dbReference>
<gene>
    <name evidence="8" type="ORF">FEV53_11730</name>
</gene>
<keyword evidence="5" id="KW-0804">Transcription</keyword>
<dbReference type="AlphaFoldDB" id="A0A547PXQ9"/>
<dbReference type="SUPFAM" id="SSF53383">
    <property type="entry name" value="PLP-dependent transferases"/>
    <property type="match status" value="1"/>
</dbReference>
<keyword evidence="8" id="KW-0032">Aminotransferase</keyword>
<evidence type="ECO:0000256" key="2">
    <source>
        <dbReference type="ARBA" id="ARBA00022898"/>
    </source>
</evidence>
<dbReference type="PANTHER" id="PTHR46577">
    <property type="entry name" value="HTH-TYPE TRANSCRIPTIONAL REGULATORY PROTEIN GABR"/>
    <property type="match status" value="1"/>
</dbReference>
<dbReference type="PANTHER" id="PTHR46577:SF1">
    <property type="entry name" value="HTH-TYPE TRANSCRIPTIONAL REGULATORY PROTEIN GABR"/>
    <property type="match status" value="1"/>
</dbReference>
<evidence type="ECO:0000256" key="3">
    <source>
        <dbReference type="ARBA" id="ARBA00023015"/>
    </source>
</evidence>
<dbReference type="InterPro" id="IPR015421">
    <property type="entry name" value="PyrdxlP-dep_Trfase_major"/>
</dbReference>
<evidence type="ECO:0000313" key="9">
    <source>
        <dbReference type="Proteomes" id="UP000318590"/>
    </source>
</evidence>
<name>A0A547PXQ9_9RHOB</name>
<evidence type="ECO:0000313" key="8">
    <source>
        <dbReference type="EMBL" id="TRD18894.1"/>
    </source>
</evidence>
<accession>A0A547PXQ9</accession>
<keyword evidence="2" id="KW-0663">Pyridoxal phosphate</keyword>
<dbReference type="SMART" id="SM00345">
    <property type="entry name" value="HTH_GNTR"/>
    <property type="match status" value="1"/>
</dbReference>
<dbReference type="Pfam" id="PF00155">
    <property type="entry name" value="Aminotran_1_2"/>
    <property type="match status" value="1"/>
</dbReference>
<dbReference type="Proteomes" id="UP000318590">
    <property type="component" value="Unassembled WGS sequence"/>
</dbReference>
<evidence type="ECO:0000256" key="6">
    <source>
        <dbReference type="SAM" id="MobiDB-lite"/>
    </source>
</evidence>
<feature type="compositionally biased region" description="Low complexity" evidence="6">
    <location>
        <begin position="87"/>
        <end position="101"/>
    </location>
</feature>
<feature type="region of interest" description="Disordered" evidence="6">
    <location>
        <begin position="87"/>
        <end position="130"/>
    </location>
</feature>
<dbReference type="InterPro" id="IPR015424">
    <property type="entry name" value="PyrdxlP-dep_Trfase"/>
</dbReference>
<evidence type="ECO:0000256" key="4">
    <source>
        <dbReference type="ARBA" id="ARBA00023125"/>
    </source>
</evidence>
<dbReference type="EMBL" id="VFSV01000019">
    <property type="protein sequence ID" value="TRD18894.1"/>
    <property type="molecule type" value="Genomic_DNA"/>
</dbReference>
<dbReference type="GO" id="GO:0008483">
    <property type="term" value="F:transaminase activity"/>
    <property type="evidence" value="ECO:0007669"/>
    <property type="project" value="UniProtKB-KW"/>
</dbReference>
<dbReference type="Pfam" id="PF00392">
    <property type="entry name" value="GntR"/>
    <property type="match status" value="1"/>
</dbReference>
<comment type="similarity">
    <text evidence="1">In the C-terminal section; belongs to the class-I pyridoxal-phosphate-dependent aminotransferase family.</text>
</comment>
<dbReference type="GO" id="GO:0030170">
    <property type="term" value="F:pyridoxal phosphate binding"/>
    <property type="evidence" value="ECO:0007669"/>
    <property type="project" value="InterPro"/>
</dbReference>
<protein>
    <submittedName>
        <fullName evidence="8">PLP-dependent aminotransferase family protein</fullName>
    </submittedName>
</protein>
<dbReference type="GO" id="GO:0003677">
    <property type="term" value="F:DNA binding"/>
    <property type="evidence" value="ECO:0007669"/>
    <property type="project" value="UniProtKB-KW"/>
</dbReference>
<dbReference type="InterPro" id="IPR051446">
    <property type="entry name" value="HTH_trans_reg/aminotransferase"/>
</dbReference>
<organism evidence="8 9">
    <name type="scientific">Palleronia caenipelagi</name>
    <dbReference type="NCBI Taxonomy" id="2489174"/>
    <lineage>
        <taxon>Bacteria</taxon>
        <taxon>Pseudomonadati</taxon>
        <taxon>Pseudomonadota</taxon>
        <taxon>Alphaproteobacteria</taxon>
        <taxon>Rhodobacterales</taxon>
        <taxon>Roseobacteraceae</taxon>
        <taxon>Palleronia</taxon>
    </lineage>
</organism>
<keyword evidence="3" id="KW-0805">Transcription regulation</keyword>
<keyword evidence="4" id="KW-0238">DNA-binding</keyword>
<feature type="compositionally biased region" description="Basic and acidic residues" evidence="6">
    <location>
        <begin position="102"/>
        <end position="114"/>
    </location>
</feature>
<evidence type="ECO:0000256" key="1">
    <source>
        <dbReference type="ARBA" id="ARBA00005384"/>
    </source>
</evidence>
<dbReference type="InterPro" id="IPR000524">
    <property type="entry name" value="Tscrpt_reg_HTH_GntR"/>
</dbReference>
<proteinExistence type="inferred from homology"/>
<evidence type="ECO:0000256" key="5">
    <source>
        <dbReference type="ARBA" id="ARBA00023163"/>
    </source>
</evidence>
<dbReference type="Gene3D" id="1.10.10.10">
    <property type="entry name" value="Winged helix-like DNA-binding domain superfamily/Winged helix DNA-binding domain"/>
    <property type="match status" value="1"/>
</dbReference>
<keyword evidence="9" id="KW-1185">Reference proteome</keyword>
<dbReference type="InterPro" id="IPR036390">
    <property type="entry name" value="WH_DNA-bd_sf"/>
</dbReference>
<dbReference type="RefSeq" id="WP_142834989.1">
    <property type="nucleotide sequence ID" value="NZ_VFSV01000019.1"/>
</dbReference>
<evidence type="ECO:0000259" key="7">
    <source>
        <dbReference type="PROSITE" id="PS50949"/>
    </source>
</evidence>
<dbReference type="GO" id="GO:0003700">
    <property type="term" value="F:DNA-binding transcription factor activity"/>
    <property type="evidence" value="ECO:0007669"/>
    <property type="project" value="InterPro"/>
</dbReference>
<feature type="domain" description="HTH gntR-type" evidence="7">
    <location>
        <begin position="19"/>
        <end position="87"/>
    </location>
</feature>